<name>A0A383AIZ8_9ZZZZ</name>
<proteinExistence type="predicted"/>
<gene>
    <name evidence="1" type="ORF">METZ01_LOCUS460750</name>
</gene>
<reference evidence="1" key="1">
    <citation type="submission" date="2018-05" db="EMBL/GenBank/DDBJ databases">
        <authorList>
            <person name="Lanie J.A."/>
            <person name="Ng W.-L."/>
            <person name="Kazmierczak K.M."/>
            <person name="Andrzejewski T.M."/>
            <person name="Davidsen T.M."/>
            <person name="Wayne K.J."/>
            <person name="Tettelin H."/>
            <person name="Glass J.I."/>
            <person name="Rusch D."/>
            <person name="Podicherti R."/>
            <person name="Tsui H.-C.T."/>
            <person name="Winkler M.E."/>
        </authorList>
    </citation>
    <scope>NUCLEOTIDE SEQUENCE</scope>
</reference>
<accession>A0A383AIZ8</accession>
<sequence length="170" mass="18548">MCLGWALLPDIASARGEPTPPIVEAQASVDKAVATTGDILAYTITVKYTDDVDISIPEQGSEIAGFRIIDFGRDKATREGNRNVVSLWYKLRGDLVGSYILPKTTITYRAKGDEAAKLTSIETSEIFVEIQSVLPQDGSATDIRDLKPLRRIDRPTPIWVWAALAAVCLA</sequence>
<organism evidence="1">
    <name type="scientific">marine metagenome</name>
    <dbReference type="NCBI Taxonomy" id="408172"/>
    <lineage>
        <taxon>unclassified sequences</taxon>
        <taxon>metagenomes</taxon>
        <taxon>ecological metagenomes</taxon>
    </lineage>
</organism>
<evidence type="ECO:0008006" key="2">
    <source>
        <dbReference type="Google" id="ProtNLM"/>
    </source>
</evidence>
<evidence type="ECO:0000313" key="1">
    <source>
        <dbReference type="EMBL" id="SVE07896.1"/>
    </source>
</evidence>
<dbReference type="EMBL" id="UINC01192647">
    <property type="protein sequence ID" value="SVE07896.1"/>
    <property type="molecule type" value="Genomic_DNA"/>
</dbReference>
<dbReference type="AlphaFoldDB" id="A0A383AIZ8"/>
<feature type="non-terminal residue" evidence="1">
    <location>
        <position position="170"/>
    </location>
</feature>
<protein>
    <recommendedName>
        <fullName evidence="2">Protein BatD</fullName>
    </recommendedName>
</protein>